<evidence type="ECO:0000313" key="2">
    <source>
        <dbReference type="EMBL" id="BAH48717.1"/>
    </source>
</evidence>
<name>C1ARP0_RHOOB</name>
<sequence length="111" mass="12419">MRSVTFAPAAARHVGRRMPVSGQAMGSGTENRMRRREIPVPRADSMTESGTERRPTIALPMARAVPKQQDSSHADRIFASSRFEFFSGVSRSAVLRDDPRPKGVVERCRHR</sequence>
<evidence type="ECO:0000313" key="3">
    <source>
        <dbReference type="Proteomes" id="UP000002212"/>
    </source>
</evidence>
<dbReference type="EMBL" id="AP011115">
    <property type="protein sequence ID" value="BAH48717.1"/>
    <property type="molecule type" value="Genomic_DNA"/>
</dbReference>
<evidence type="ECO:0000256" key="1">
    <source>
        <dbReference type="SAM" id="MobiDB-lite"/>
    </source>
</evidence>
<dbReference type="HOGENOM" id="CLU_2156382_0_0_11"/>
<organism evidence="2 3">
    <name type="scientific">Rhodococcus opacus (strain B4)</name>
    <dbReference type="NCBI Taxonomy" id="632772"/>
    <lineage>
        <taxon>Bacteria</taxon>
        <taxon>Bacillati</taxon>
        <taxon>Actinomycetota</taxon>
        <taxon>Actinomycetes</taxon>
        <taxon>Mycobacteriales</taxon>
        <taxon>Nocardiaceae</taxon>
        <taxon>Rhodococcus</taxon>
    </lineage>
</organism>
<dbReference type="AlphaFoldDB" id="C1ARP0"/>
<reference evidence="2 3" key="1">
    <citation type="submission" date="2009-03" db="EMBL/GenBank/DDBJ databases">
        <title>Comparison of the complete genome sequences of Rhodococcus erythropolis PR4 and Rhodococcus opacus B4.</title>
        <authorList>
            <person name="Takarada H."/>
            <person name="Sekine M."/>
            <person name="Hosoyama A."/>
            <person name="Yamada R."/>
            <person name="Fujisawa T."/>
            <person name="Omata S."/>
            <person name="Shimizu A."/>
            <person name="Tsukatani N."/>
            <person name="Tanikawa S."/>
            <person name="Fujita N."/>
            <person name="Harayama S."/>
        </authorList>
    </citation>
    <scope>NUCLEOTIDE SEQUENCE [LARGE SCALE GENOMIC DNA]</scope>
    <source>
        <strain evidence="2 3">B4</strain>
    </source>
</reference>
<proteinExistence type="predicted"/>
<dbReference type="KEGG" id="rop:ROP_04700"/>
<accession>C1ARP0</accession>
<dbReference type="Proteomes" id="UP000002212">
    <property type="component" value="Chromosome"/>
</dbReference>
<feature type="region of interest" description="Disordered" evidence="1">
    <location>
        <begin position="1"/>
        <end position="56"/>
    </location>
</feature>
<protein>
    <submittedName>
        <fullName evidence="2">Uncharacterized protein</fullName>
    </submittedName>
</protein>
<dbReference type="PATRIC" id="fig|632772.20.peg.523"/>
<gene>
    <name evidence="2" type="ordered locus">ROP_04700</name>
</gene>